<keyword evidence="2" id="KW-0472">Membrane</keyword>
<keyword evidence="4" id="KW-1185">Reference proteome</keyword>
<reference evidence="3" key="1">
    <citation type="submission" date="2021-02" db="EMBL/GenBank/DDBJ databases">
        <authorList>
            <person name="Nieuwenhuis M."/>
            <person name="Van De Peppel L.J.J."/>
        </authorList>
    </citation>
    <scope>NUCLEOTIDE SEQUENCE</scope>
    <source>
        <strain evidence="3">D49</strain>
    </source>
</reference>
<feature type="region of interest" description="Disordered" evidence="1">
    <location>
        <begin position="236"/>
        <end position="274"/>
    </location>
</feature>
<evidence type="ECO:0000313" key="4">
    <source>
        <dbReference type="Proteomes" id="UP000717328"/>
    </source>
</evidence>
<accession>A0A9P7FL03</accession>
<comment type="caution">
    <text evidence="3">The sequence shown here is derived from an EMBL/GenBank/DDBJ whole genome shotgun (WGS) entry which is preliminary data.</text>
</comment>
<dbReference type="PANTHER" id="PTHR34409">
    <property type="entry name" value="SET DOMAIN-CONTAINING PROTEIN"/>
    <property type="match status" value="1"/>
</dbReference>
<evidence type="ECO:0000256" key="2">
    <source>
        <dbReference type="SAM" id="Phobius"/>
    </source>
</evidence>
<dbReference type="Proteomes" id="UP000717328">
    <property type="component" value="Unassembled WGS sequence"/>
</dbReference>
<dbReference type="EMBL" id="JABCKI010007750">
    <property type="protein sequence ID" value="KAG5633459.1"/>
    <property type="molecule type" value="Genomic_DNA"/>
</dbReference>
<sequence>MGREPHTPYIPPPSPPTLDHADDDLPDPSSFVSSKAQGKQRAKTPDQVLDGAHSKESGKKHARTPDDADNEAVSTSAKKPRAARSKAVSKPKAPAKVEPKVKAELKSAAAKGGRQTGSRNFGAKETFELLERVAERLPIGGSGWKMVTAKYNRWASQNNYAEREAKSLKGKFETVRQLFHFYSALFLIIYFYIKLVRTAKSKPTGVANRDPTHPLCIALSVEESIEEKARTLTINDAEFNEGELKGEDSDEEGDEVIEITDDDDPDAAKKPKHG</sequence>
<dbReference type="PANTHER" id="PTHR34409:SF1">
    <property type="entry name" value="MYB-LIKE DOMAIN-CONTAINING PROTEIN"/>
    <property type="match status" value="1"/>
</dbReference>
<reference evidence="3" key="2">
    <citation type="submission" date="2021-10" db="EMBL/GenBank/DDBJ databases">
        <title>Phylogenomics reveals ancestral predisposition of the termite-cultivated fungus Termitomyces towards a domesticated lifestyle.</title>
        <authorList>
            <person name="Auxier B."/>
            <person name="Grum-Grzhimaylo A."/>
            <person name="Cardenas M.E."/>
            <person name="Lodge J.D."/>
            <person name="Laessoe T."/>
            <person name="Pedersen O."/>
            <person name="Smith M.E."/>
            <person name="Kuyper T.W."/>
            <person name="Franco-Molano E.A."/>
            <person name="Baroni T.J."/>
            <person name="Aanen D.K."/>
        </authorList>
    </citation>
    <scope>NUCLEOTIDE SEQUENCE</scope>
    <source>
        <strain evidence="3">D49</strain>
    </source>
</reference>
<feature type="compositionally biased region" description="Acidic residues" evidence="1">
    <location>
        <begin position="248"/>
        <end position="265"/>
    </location>
</feature>
<dbReference type="OrthoDB" id="99432at2759"/>
<feature type="compositionally biased region" description="Basic and acidic residues" evidence="1">
    <location>
        <begin position="52"/>
        <end position="66"/>
    </location>
</feature>
<dbReference type="AlphaFoldDB" id="A0A9P7FL03"/>
<keyword evidence="2" id="KW-1133">Transmembrane helix</keyword>
<proteinExistence type="predicted"/>
<protein>
    <submittedName>
        <fullName evidence="3">Uncharacterized protein</fullName>
    </submittedName>
</protein>
<feature type="compositionally biased region" description="Basic residues" evidence="1">
    <location>
        <begin position="78"/>
        <end position="89"/>
    </location>
</feature>
<evidence type="ECO:0000313" key="3">
    <source>
        <dbReference type="EMBL" id="KAG5633459.1"/>
    </source>
</evidence>
<gene>
    <name evidence="3" type="ORF">H0H81_007621</name>
</gene>
<feature type="transmembrane region" description="Helical" evidence="2">
    <location>
        <begin position="177"/>
        <end position="193"/>
    </location>
</feature>
<name>A0A9P7FL03_9AGAR</name>
<organism evidence="3 4">
    <name type="scientific">Sphagnurus paluster</name>
    <dbReference type="NCBI Taxonomy" id="117069"/>
    <lineage>
        <taxon>Eukaryota</taxon>
        <taxon>Fungi</taxon>
        <taxon>Dikarya</taxon>
        <taxon>Basidiomycota</taxon>
        <taxon>Agaricomycotina</taxon>
        <taxon>Agaricomycetes</taxon>
        <taxon>Agaricomycetidae</taxon>
        <taxon>Agaricales</taxon>
        <taxon>Tricholomatineae</taxon>
        <taxon>Lyophyllaceae</taxon>
        <taxon>Sphagnurus</taxon>
    </lineage>
</organism>
<feature type="region of interest" description="Disordered" evidence="1">
    <location>
        <begin position="1"/>
        <end position="100"/>
    </location>
</feature>
<keyword evidence="2" id="KW-0812">Transmembrane</keyword>
<feature type="non-terminal residue" evidence="3">
    <location>
        <position position="274"/>
    </location>
</feature>
<evidence type="ECO:0000256" key="1">
    <source>
        <dbReference type="SAM" id="MobiDB-lite"/>
    </source>
</evidence>